<evidence type="ECO:0000256" key="2">
    <source>
        <dbReference type="ARBA" id="ARBA00009324"/>
    </source>
</evidence>
<dbReference type="InterPro" id="IPR050307">
    <property type="entry name" value="Sterol_Desaturase_Related"/>
</dbReference>
<dbReference type="GO" id="GO:0016020">
    <property type="term" value="C:membrane"/>
    <property type="evidence" value="ECO:0007669"/>
    <property type="project" value="UniProtKB-SubCell"/>
</dbReference>
<dbReference type="STRING" id="81972.D7KZJ2"/>
<feature type="transmembrane region" description="Helical" evidence="6">
    <location>
        <begin position="78"/>
        <end position="97"/>
    </location>
</feature>
<accession>D7KZJ2</accession>
<evidence type="ECO:0000256" key="4">
    <source>
        <dbReference type="ARBA" id="ARBA00022989"/>
    </source>
</evidence>
<evidence type="ECO:0000313" key="9">
    <source>
        <dbReference type="Proteomes" id="UP000008694"/>
    </source>
</evidence>
<sequence>MAATSADYNQFVNETSFYNRMVLSHLLPASLWEPLPHFLQTWLRNYLHSLLPAVSEYMIEHGWTQCYSTIDHFNWFHCILYITLYLALVEFGVYWIHKELHDNKFLYKHLHATRHIYNKQNTISPFAGFAFHPLDGIIQSLPHVIALFIVPIHLITHLCLLSSEGIWTANIHDCIHGNIWPVMGAGYHTIHHTTYKHNYGHKTILMDWMFGSLKASLAEEDSFKEKAK</sequence>
<dbReference type="GO" id="GO:0005506">
    <property type="term" value="F:iron ion binding"/>
    <property type="evidence" value="ECO:0007669"/>
    <property type="project" value="InterPro"/>
</dbReference>
<organism evidence="9">
    <name type="scientific">Arabidopsis lyrata subsp. lyrata</name>
    <name type="common">Lyre-leaved rock-cress</name>
    <dbReference type="NCBI Taxonomy" id="81972"/>
    <lineage>
        <taxon>Eukaryota</taxon>
        <taxon>Viridiplantae</taxon>
        <taxon>Streptophyta</taxon>
        <taxon>Embryophyta</taxon>
        <taxon>Tracheophyta</taxon>
        <taxon>Spermatophyta</taxon>
        <taxon>Magnoliopsida</taxon>
        <taxon>eudicotyledons</taxon>
        <taxon>Gunneridae</taxon>
        <taxon>Pentapetalae</taxon>
        <taxon>rosids</taxon>
        <taxon>malvids</taxon>
        <taxon>Brassicales</taxon>
        <taxon>Brassicaceae</taxon>
        <taxon>Camelineae</taxon>
        <taxon>Arabidopsis</taxon>
    </lineage>
</organism>
<dbReference type="eggNOG" id="KOG0872">
    <property type="taxonomic scope" value="Eukaryota"/>
</dbReference>
<dbReference type="AlphaFoldDB" id="D7KZJ2"/>
<evidence type="ECO:0000313" key="8">
    <source>
        <dbReference type="EMBL" id="EFH58499.1"/>
    </source>
</evidence>
<reference evidence="9" key="1">
    <citation type="journal article" date="2011" name="Nat. Genet.">
        <title>The Arabidopsis lyrata genome sequence and the basis of rapid genome size change.</title>
        <authorList>
            <person name="Hu T.T."/>
            <person name="Pattyn P."/>
            <person name="Bakker E.G."/>
            <person name="Cao J."/>
            <person name="Cheng J.-F."/>
            <person name="Clark R.M."/>
            <person name="Fahlgren N."/>
            <person name="Fawcett J.A."/>
            <person name="Grimwood J."/>
            <person name="Gundlach H."/>
            <person name="Haberer G."/>
            <person name="Hollister J.D."/>
            <person name="Ossowski S."/>
            <person name="Ottilar R.P."/>
            <person name="Salamov A.A."/>
            <person name="Schneeberger K."/>
            <person name="Spannagl M."/>
            <person name="Wang X."/>
            <person name="Yang L."/>
            <person name="Nasrallah M.E."/>
            <person name="Bergelson J."/>
            <person name="Carrington J.C."/>
            <person name="Gaut B.S."/>
            <person name="Schmutz J."/>
            <person name="Mayer K.F.X."/>
            <person name="Van de Peer Y."/>
            <person name="Grigoriev I.V."/>
            <person name="Nordborg M."/>
            <person name="Weigel D."/>
            <person name="Guo Y.-L."/>
        </authorList>
    </citation>
    <scope>NUCLEOTIDE SEQUENCE [LARGE SCALE GENOMIC DNA]</scope>
    <source>
        <strain evidence="9">cv. MN47</strain>
    </source>
</reference>
<dbReference type="Pfam" id="PF04116">
    <property type="entry name" value="FA_hydroxylase"/>
    <property type="match status" value="1"/>
</dbReference>
<dbReference type="PANTHER" id="PTHR11863">
    <property type="entry name" value="STEROL DESATURASE"/>
    <property type="match status" value="1"/>
</dbReference>
<gene>
    <name evidence="8" type="ORF">ARALYDRAFT_896235</name>
</gene>
<dbReference type="HOGENOM" id="CLU_047036_2_1_1"/>
<evidence type="ECO:0000256" key="3">
    <source>
        <dbReference type="ARBA" id="ARBA00022692"/>
    </source>
</evidence>
<dbReference type="GO" id="GO:0008610">
    <property type="term" value="P:lipid biosynthetic process"/>
    <property type="evidence" value="ECO:0007669"/>
    <property type="project" value="InterPro"/>
</dbReference>
<feature type="domain" description="Fatty acid hydroxylase" evidence="7">
    <location>
        <begin position="83"/>
        <end position="212"/>
    </location>
</feature>
<evidence type="ECO:0000259" key="7">
    <source>
        <dbReference type="Pfam" id="PF04116"/>
    </source>
</evidence>
<feature type="transmembrane region" description="Helical" evidence="6">
    <location>
        <begin position="141"/>
        <end position="161"/>
    </location>
</feature>
<keyword evidence="3 6" id="KW-0812">Transmembrane</keyword>
<dbReference type="InterPro" id="IPR006694">
    <property type="entry name" value="Fatty_acid_hydroxylase"/>
</dbReference>
<comment type="similarity">
    <text evidence="2">Belongs to the sterol desaturase family.</text>
</comment>
<comment type="subcellular location">
    <subcellularLocation>
        <location evidence="1">Membrane</location>
    </subcellularLocation>
</comment>
<dbReference type="Proteomes" id="UP000008694">
    <property type="component" value="Unassembled WGS sequence"/>
</dbReference>
<keyword evidence="9" id="KW-1185">Reference proteome</keyword>
<evidence type="ECO:0000256" key="1">
    <source>
        <dbReference type="ARBA" id="ARBA00004370"/>
    </source>
</evidence>
<evidence type="ECO:0000256" key="5">
    <source>
        <dbReference type="ARBA" id="ARBA00023136"/>
    </source>
</evidence>
<dbReference type="EMBL" id="GL348715">
    <property type="protein sequence ID" value="EFH58499.1"/>
    <property type="molecule type" value="Genomic_DNA"/>
</dbReference>
<keyword evidence="5 6" id="KW-0472">Membrane</keyword>
<proteinExistence type="inferred from homology"/>
<protein>
    <recommendedName>
        <fullName evidence="7">Fatty acid hydroxylase domain-containing protein</fullName>
    </recommendedName>
</protein>
<dbReference type="Gramene" id="scaffold_300205.1">
    <property type="protein sequence ID" value="scaffold_300205.1"/>
    <property type="gene ID" value="scaffold_300205.1"/>
</dbReference>
<dbReference type="GO" id="GO:0016491">
    <property type="term" value="F:oxidoreductase activity"/>
    <property type="evidence" value="ECO:0007669"/>
    <property type="project" value="InterPro"/>
</dbReference>
<evidence type="ECO:0000256" key="6">
    <source>
        <dbReference type="SAM" id="Phobius"/>
    </source>
</evidence>
<name>D7KZJ2_ARALL</name>
<keyword evidence="4 6" id="KW-1133">Transmembrane helix</keyword>